<accession>A0A8J3ZFB0</accession>
<dbReference type="EMBL" id="BOPG01000088">
    <property type="protein sequence ID" value="GIJ63094.1"/>
    <property type="molecule type" value="Genomic_DNA"/>
</dbReference>
<sequence>MYVFAVTWDDVQRWCGNDVKADPVWPPYQENAKRAGRQLYQQIGGTDPDDLNTYVWTNPIDTLLAYLANPDADVWRRRAVGALAGMLTRPATKTTAASHNVGAAISAALYGAALPTATTGGITVVRAPDTNGCPLTLIVDARDARQPTWSALAVIDDRPESVRDDDPDHQRRWAAWLYWGNLVQFLDAAGGDGAQLALSTVDTLEPAELAVSEGTGLVLARRAQDLDAETATWLGLVREAEPEPEVADTGVVDKSEADERWSEVLSLLFPGESALESLVRAMIAHGIPLPEQGYELGDAGWQAELAWPSRRIAVLLGDAFDQEAEDRDRAYAAAGWDARTARQWSIDELVEKITASAETSGASR</sequence>
<keyword evidence="2" id="KW-1185">Reference proteome</keyword>
<dbReference type="Proteomes" id="UP000612585">
    <property type="component" value="Unassembled WGS sequence"/>
</dbReference>
<evidence type="ECO:0000313" key="1">
    <source>
        <dbReference type="EMBL" id="GIJ63094.1"/>
    </source>
</evidence>
<name>A0A8J3ZFB0_9ACTN</name>
<comment type="caution">
    <text evidence="1">The sequence shown here is derived from an EMBL/GenBank/DDBJ whole genome shotgun (WGS) entry which is preliminary data.</text>
</comment>
<proteinExistence type="predicted"/>
<gene>
    <name evidence="1" type="ORF">Vau01_106100</name>
</gene>
<evidence type="ECO:0000313" key="2">
    <source>
        <dbReference type="Proteomes" id="UP000612585"/>
    </source>
</evidence>
<reference evidence="1" key="1">
    <citation type="submission" date="2021-01" db="EMBL/GenBank/DDBJ databases">
        <title>Whole genome shotgun sequence of Virgisporangium aurantiacum NBRC 16421.</title>
        <authorList>
            <person name="Komaki H."/>
            <person name="Tamura T."/>
        </authorList>
    </citation>
    <scope>NUCLEOTIDE SEQUENCE</scope>
    <source>
        <strain evidence="1">NBRC 16421</strain>
    </source>
</reference>
<protein>
    <submittedName>
        <fullName evidence="1">Uncharacterized protein</fullName>
    </submittedName>
</protein>
<dbReference type="AlphaFoldDB" id="A0A8J3ZFB0"/>
<organism evidence="1 2">
    <name type="scientific">Virgisporangium aurantiacum</name>
    <dbReference type="NCBI Taxonomy" id="175570"/>
    <lineage>
        <taxon>Bacteria</taxon>
        <taxon>Bacillati</taxon>
        <taxon>Actinomycetota</taxon>
        <taxon>Actinomycetes</taxon>
        <taxon>Micromonosporales</taxon>
        <taxon>Micromonosporaceae</taxon>
        <taxon>Virgisporangium</taxon>
    </lineage>
</organism>